<dbReference type="GeneID" id="25288108"/>
<evidence type="ECO:0000256" key="1">
    <source>
        <dbReference type="ARBA" id="ARBA00004141"/>
    </source>
</evidence>
<feature type="transmembrane region" description="Helical" evidence="6">
    <location>
        <begin position="112"/>
        <end position="132"/>
    </location>
</feature>
<dbReference type="RefSeq" id="XP_013276095.1">
    <property type="nucleotide sequence ID" value="XM_013420641.1"/>
</dbReference>
<evidence type="ECO:0000256" key="5">
    <source>
        <dbReference type="ARBA" id="ARBA00023136"/>
    </source>
</evidence>
<evidence type="ECO:0000256" key="4">
    <source>
        <dbReference type="ARBA" id="ARBA00022989"/>
    </source>
</evidence>
<evidence type="ECO:0008006" key="9">
    <source>
        <dbReference type="Google" id="ProtNLM"/>
    </source>
</evidence>
<dbReference type="Proteomes" id="UP000053617">
    <property type="component" value="Unassembled WGS sequence"/>
</dbReference>
<comment type="similarity">
    <text evidence="2 6">Belongs to the peroxisomal membrane protein PXMP2/4 family.</text>
</comment>
<evidence type="ECO:0000256" key="3">
    <source>
        <dbReference type="ARBA" id="ARBA00022692"/>
    </source>
</evidence>
<gene>
    <name evidence="7" type="ORF">Z518_00037</name>
</gene>
<dbReference type="PANTHER" id="PTHR11266:SF80">
    <property type="entry name" value="PEROXISOMAL MEMBRANE PROTEIN 2"/>
    <property type="match status" value="1"/>
</dbReference>
<dbReference type="AlphaFoldDB" id="A0A0D2ISK5"/>
<sequence length="191" mass="21117">MSSRLPTVTAQAAAISALSNALAQGLTAYREQALSSIDPVAFFHFIILAVITTPPNYQWQLVLEETFPSNAKKDTQAVKKKDDDVAVNDKDDEKETLSLANTIAKLLLDQSIGASLNTIFFIVMINLLRGATWSQALTAVQRDFFPMLIAGYKFWPFVTLLNLVIVPFEYRMLVGSLAGLIWGVIVSLMEF</sequence>
<keyword evidence="3 6" id="KW-0812">Transmembrane</keyword>
<keyword evidence="5 6" id="KW-0472">Membrane</keyword>
<keyword evidence="8" id="KW-1185">Reference proteome</keyword>
<keyword evidence="4 6" id="KW-1133">Transmembrane helix</keyword>
<evidence type="ECO:0000256" key="2">
    <source>
        <dbReference type="ARBA" id="ARBA00006824"/>
    </source>
</evidence>
<dbReference type="VEuPathDB" id="FungiDB:Z518_00037"/>
<dbReference type="Pfam" id="PF04117">
    <property type="entry name" value="Mpv17_PMP22"/>
    <property type="match status" value="1"/>
</dbReference>
<dbReference type="PANTHER" id="PTHR11266">
    <property type="entry name" value="PEROXISOMAL MEMBRANE PROTEIN 2, PXMP2 MPV17"/>
    <property type="match status" value="1"/>
</dbReference>
<evidence type="ECO:0000313" key="7">
    <source>
        <dbReference type="EMBL" id="KIX08959.1"/>
    </source>
</evidence>
<dbReference type="EMBL" id="KN847475">
    <property type="protein sequence ID" value="KIX08959.1"/>
    <property type="molecule type" value="Genomic_DNA"/>
</dbReference>
<feature type="transmembrane region" description="Helical" evidence="6">
    <location>
        <begin position="144"/>
        <end position="165"/>
    </location>
</feature>
<comment type="subcellular location">
    <subcellularLocation>
        <location evidence="1">Membrane</location>
        <topology evidence="1">Multi-pass membrane protein</topology>
    </subcellularLocation>
</comment>
<evidence type="ECO:0000256" key="6">
    <source>
        <dbReference type="RuleBase" id="RU363053"/>
    </source>
</evidence>
<feature type="transmembrane region" description="Helical" evidence="6">
    <location>
        <begin position="172"/>
        <end position="189"/>
    </location>
</feature>
<dbReference type="OrthoDB" id="10267969at2759"/>
<evidence type="ECO:0000313" key="8">
    <source>
        <dbReference type="Proteomes" id="UP000053617"/>
    </source>
</evidence>
<dbReference type="GO" id="GO:0005778">
    <property type="term" value="C:peroxisomal membrane"/>
    <property type="evidence" value="ECO:0007669"/>
    <property type="project" value="TreeGrafter"/>
</dbReference>
<organism evidence="7 8">
    <name type="scientific">Rhinocladiella mackenziei CBS 650.93</name>
    <dbReference type="NCBI Taxonomy" id="1442369"/>
    <lineage>
        <taxon>Eukaryota</taxon>
        <taxon>Fungi</taxon>
        <taxon>Dikarya</taxon>
        <taxon>Ascomycota</taxon>
        <taxon>Pezizomycotina</taxon>
        <taxon>Eurotiomycetes</taxon>
        <taxon>Chaetothyriomycetidae</taxon>
        <taxon>Chaetothyriales</taxon>
        <taxon>Herpotrichiellaceae</taxon>
        <taxon>Rhinocladiella</taxon>
    </lineage>
</organism>
<dbReference type="InterPro" id="IPR007248">
    <property type="entry name" value="Mpv17_PMP22"/>
</dbReference>
<protein>
    <recommendedName>
        <fullName evidence="9">Integral membrane protein, Mpv17/PMP22 family</fullName>
    </recommendedName>
</protein>
<name>A0A0D2ISK5_9EURO</name>
<proteinExistence type="inferred from homology"/>
<dbReference type="STRING" id="1442369.A0A0D2ISK5"/>
<accession>A0A0D2ISK5</accession>
<dbReference type="HOGENOM" id="CLU_049109_3_1_1"/>
<reference evidence="7 8" key="1">
    <citation type="submission" date="2015-01" db="EMBL/GenBank/DDBJ databases">
        <title>The Genome Sequence of Rhinocladiella mackenzie CBS 650.93.</title>
        <authorList>
            <consortium name="The Broad Institute Genomics Platform"/>
            <person name="Cuomo C."/>
            <person name="de Hoog S."/>
            <person name="Gorbushina A."/>
            <person name="Stielow B."/>
            <person name="Teixiera M."/>
            <person name="Abouelleil A."/>
            <person name="Chapman S.B."/>
            <person name="Priest M."/>
            <person name="Young S.K."/>
            <person name="Wortman J."/>
            <person name="Nusbaum C."/>
            <person name="Birren B."/>
        </authorList>
    </citation>
    <scope>NUCLEOTIDE SEQUENCE [LARGE SCALE GENOMIC DNA]</scope>
    <source>
        <strain evidence="7 8">CBS 650.93</strain>
    </source>
</reference>